<protein>
    <submittedName>
        <fullName evidence="2">Uncharacterized protein</fullName>
    </submittedName>
</protein>
<dbReference type="EMBL" id="CAJMWS010001179">
    <property type="protein sequence ID" value="CAE6474606.1"/>
    <property type="molecule type" value="Genomic_DNA"/>
</dbReference>
<feature type="compositionally biased region" description="Polar residues" evidence="1">
    <location>
        <begin position="691"/>
        <end position="723"/>
    </location>
</feature>
<gene>
    <name evidence="2" type="ORF">RDB_LOCUS182079</name>
</gene>
<evidence type="ECO:0000313" key="2">
    <source>
        <dbReference type="EMBL" id="CAE6474606.1"/>
    </source>
</evidence>
<feature type="region of interest" description="Disordered" evidence="1">
    <location>
        <begin position="1041"/>
        <end position="1113"/>
    </location>
</feature>
<proteinExistence type="predicted"/>
<name>A0A8H3C9D2_9AGAM</name>
<evidence type="ECO:0000256" key="1">
    <source>
        <dbReference type="SAM" id="MobiDB-lite"/>
    </source>
</evidence>
<accession>A0A8H3C9D2</accession>
<feature type="compositionally biased region" description="Polar residues" evidence="1">
    <location>
        <begin position="1042"/>
        <end position="1060"/>
    </location>
</feature>
<dbReference type="Proteomes" id="UP000663846">
    <property type="component" value="Unassembled WGS sequence"/>
</dbReference>
<feature type="region of interest" description="Disordered" evidence="1">
    <location>
        <begin position="45"/>
        <end position="68"/>
    </location>
</feature>
<reference evidence="2" key="1">
    <citation type="submission" date="2021-01" db="EMBL/GenBank/DDBJ databases">
        <authorList>
            <person name="Kaushik A."/>
        </authorList>
    </citation>
    <scope>NUCLEOTIDE SEQUENCE</scope>
    <source>
        <strain evidence="2">AG1-1C</strain>
    </source>
</reference>
<evidence type="ECO:0000313" key="3">
    <source>
        <dbReference type="Proteomes" id="UP000663846"/>
    </source>
</evidence>
<feature type="region of interest" description="Disordered" evidence="1">
    <location>
        <begin position="690"/>
        <end position="725"/>
    </location>
</feature>
<comment type="caution">
    <text evidence="2">The sequence shown here is derived from an EMBL/GenBank/DDBJ whole genome shotgun (WGS) entry which is preliminary data.</text>
</comment>
<organism evidence="2 3">
    <name type="scientific">Rhizoctonia solani</name>
    <dbReference type="NCBI Taxonomy" id="456999"/>
    <lineage>
        <taxon>Eukaryota</taxon>
        <taxon>Fungi</taxon>
        <taxon>Dikarya</taxon>
        <taxon>Basidiomycota</taxon>
        <taxon>Agaricomycotina</taxon>
        <taxon>Agaricomycetes</taxon>
        <taxon>Cantharellales</taxon>
        <taxon>Ceratobasidiaceae</taxon>
        <taxon>Rhizoctonia</taxon>
    </lineage>
</organism>
<sequence>MEGLCSGHIRANRLSALAQAADYLAKAAVTLSEAARAAAETFSSELLDTSSEAEHISDDNDEEPAGSTLVQPTNNEAAAAVIEPCSAGPMAIDQLRFDPNQPLPVASVTTEVETVAGLAYRLLVEHESDVLLFVCALIRNRRKVICYMNCSVPAFHMYKKFINDVTGTTVYTITKISTAEITKVGQKFLEADHSILLLPETTTPSIEIDDVDSWVIHVGWPSDEQRYEEQRLIHQAQNSIMVACSGDEELYPAGASIMWQSRPWPGDVDSFRVSVALLRPIFDQKLASLPAEMKAKVYPDWISCHGSRGHRYVKSWDAATLVTKANSFLLDVLKYQAPSLPEVSEGFMAHNGLELAEKEGVLRVKVPNSGINHVSSLPKNDWAPSNSECPLAVDPSPSLGPMNGPPSVGLGSTQNAFKPTPGNTYLTINDEFEAIPLMCFLAGTCAHVSRKVVFFFDTSGCQLQYQKLIARITEWTVFAPDITETIQSTEDAALKFAKFQGPAILLLPFKVQTPPSALINVSLGYCVYWGSTLGGVHPSSADLLHRDDSSWLSDSRRKTRLVLSGNPELVKELYEAQLRSLGRTSRGVLGAEEIANRINKFTANVLLAGNPEDGSKKYPPIAARLVTPLSIVSEFKLQAAAATALAEAAEAVAAAAKSLISDISDTSSVSQPAKNLEKSRGIDITVEYESHTGSSSTTEVLTTPTNDTNNAQGELNDTQSVSGSGREKYFNAQSTTQGMHSNNSLADISIIQQTKSEETLKPEIRAQPLPPSYHILLENEADVLLAACALIRPGGKFVCYVRSALRTLPIYQTILSITGVPVHAIKSFSSHDLERAVKSFQGDLNSVLLLPAKTPQGFEIGEQNSWVIHVGWPANEQLYKQQIIQHQAKNNVFIAYAGDKDVYPSSVEILMHAQPWSKDEFAFKTACMTLRPLFDKKLDEIPAKIKAKIYPDWIYTHGPNGAYGPPSWTPTTYNTTTCDSQSGEKIDLPEVTAGLVTSQKLESAVEEGVLRVKPTSGLNHISSLPDTDTIPTGAIYLDEQESSTSLGGYDPNQATQFASPSTPPRPTFNQDRESNNLHTLKPNHIPPRPASRIGCSADSIGSAPSGHETKPPSPRVTEYLIVEADLDLIPTICYLSTRPNSENAICFVKCLGTFEPIAKMLEQMVMKPVFYVKASDFLSANIKTALGSTTGCLVFCSMYNERPPCLKSAPIGVTVHLGWIDNLPTYYSQVQQQTNTVVFLRRETQSSDWSEMSASLDRAGVVPVSTSTKRLYNRQTETSILRPGRNKWKELLTTSASTSSIRSSYMGWIIHHYTGRHKEPEWTAANVATHANNYFKRIFCCGSGGDAYQDRPLVTQGFVKHLGLEAAVAAGLLTVKAQLG</sequence>